<sequence>VEARREQRRDIVDEIVQGVRELGGWGYRCCLVDYARFRTACFVRVLGFEKHRIKAEVEFPIRPGLRSVQWLPLSHLVDYDEIEPDRLHTIYEDLGVYLKRPDANLARERPRPCGGPALALNRNDRRRRSTRSNEPMTVWWGVAGVLFTCSLFFFIATT</sequence>
<evidence type="ECO:0000313" key="3">
    <source>
        <dbReference type="EMBL" id="SVD72017.1"/>
    </source>
</evidence>
<evidence type="ECO:0000256" key="1">
    <source>
        <dbReference type="SAM" id="MobiDB-lite"/>
    </source>
</evidence>
<keyword evidence="2" id="KW-0812">Transmembrane</keyword>
<accession>A0A382XLH3</accession>
<reference evidence="3" key="1">
    <citation type="submission" date="2018-05" db="EMBL/GenBank/DDBJ databases">
        <authorList>
            <person name="Lanie J.A."/>
            <person name="Ng W.-L."/>
            <person name="Kazmierczak K.M."/>
            <person name="Andrzejewski T.M."/>
            <person name="Davidsen T.M."/>
            <person name="Wayne K.J."/>
            <person name="Tettelin H."/>
            <person name="Glass J.I."/>
            <person name="Rusch D."/>
            <person name="Podicherti R."/>
            <person name="Tsui H.-C.T."/>
            <person name="Winkler M.E."/>
        </authorList>
    </citation>
    <scope>NUCLEOTIDE SEQUENCE</scope>
</reference>
<gene>
    <name evidence="3" type="ORF">METZ01_LOCUS424871</name>
</gene>
<name>A0A382XLH3_9ZZZZ</name>
<dbReference type="AlphaFoldDB" id="A0A382XLH3"/>
<keyword evidence="2" id="KW-1133">Transmembrane helix</keyword>
<dbReference type="EMBL" id="UINC01168798">
    <property type="protein sequence ID" value="SVD72017.1"/>
    <property type="molecule type" value="Genomic_DNA"/>
</dbReference>
<feature type="non-terminal residue" evidence="3">
    <location>
        <position position="1"/>
    </location>
</feature>
<feature type="transmembrane region" description="Helical" evidence="2">
    <location>
        <begin position="136"/>
        <end position="156"/>
    </location>
</feature>
<protein>
    <submittedName>
        <fullName evidence="3">Uncharacterized protein</fullName>
    </submittedName>
</protein>
<proteinExistence type="predicted"/>
<organism evidence="3">
    <name type="scientific">marine metagenome</name>
    <dbReference type="NCBI Taxonomy" id="408172"/>
    <lineage>
        <taxon>unclassified sequences</taxon>
        <taxon>metagenomes</taxon>
        <taxon>ecological metagenomes</taxon>
    </lineage>
</organism>
<keyword evidence="2" id="KW-0472">Membrane</keyword>
<feature type="region of interest" description="Disordered" evidence="1">
    <location>
        <begin position="108"/>
        <end position="129"/>
    </location>
</feature>
<evidence type="ECO:0000256" key="2">
    <source>
        <dbReference type="SAM" id="Phobius"/>
    </source>
</evidence>